<gene>
    <name evidence="1" type="ORF">CAMGR0001_0788</name>
</gene>
<sequence length="38" mass="4352">MYSRTASQYSDSFSRSRSCKTLNIGAARFKIQVRCGKF</sequence>
<organism evidence="1 2">
    <name type="scientific">Campylobacter gracilis RM3268</name>
    <dbReference type="NCBI Taxonomy" id="553220"/>
    <lineage>
        <taxon>Bacteria</taxon>
        <taxon>Pseudomonadati</taxon>
        <taxon>Campylobacterota</taxon>
        <taxon>Epsilonproteobacteria</taxon>
        <taxon>Campylobacterales</taxon>
        <taxon>Campylobacteraceae</taxon>
        <taxon>Campylobacter</taxon>
    </lineage>
</organism>
<keyword evidence="2" id="KW-1185">Reference proteome</keyword>
<dbReference type="EMBL" id="ACYG01000019">
    <property type="protein sequence ID" value="EEV18034.1"/>
    <property type="molecule type" value="Genomic_DNA"/>
</dbReference>
<evidence type="ECO:0000313" key="1">
    <source>
        <dbReference type="EMBL" id="EEV18034.1"/>
    </source>
</evidence>
<comment type="caution">
    <text evidence="1">The sequence shown here is derived from an EMBL/GenBank/DDBJ whole genome shotgun (WGS) entry which is preliminary data.</text>
</comment>
<dbReference type="AlphaFoldDB" id="C8PFZ6"/>
<protein>
    <submittedName>
        <fullName evidence="1">Uncharacterized protein</fullName>
    </submittedName>
</protein>
<dbReference type="Proteomes" id="UP000005709">
    <property type="component" value="Unassembled WGS sequence"/>
</dbReference>
<reference evidence="1 2" key="1">
    <citation type="submission" date="2009-07" db="EMBL/GenBank/DDBJ databases">
        <authorList>
            <person name="Madupu R."/>
            <person name="Sebastian Y."/>
            <person name="Durkin A.S."/>
            <person name="Torralba M."/>
            <person name="Methe B."/>
            <person name="Sutton G.G."/>
            <person name="Strausberg R.L."/>
            <person name="Nelson K.E."/>
        </authorList>
    </citation>
    <scope>NUCLEOTIDE SEQUENCE [LARGE SCALE GENOMIC DNA]</scope>
    <source>
        <strain evidence="1 2">RM3268</strain>
    </source>
</reference>
<accession>C8PFZ6</accession>
<evidence type="ECO:0000313" key="2">
    <source>
        <dbReference type="Proteomes" id="UP000005709"/>
    </source>
</evidence>
<proteinExistence type="predicted"/>
<name>C8PFZ6_9BACT</name>